<proteinExistence type="predicted"/>
<dbReference type="AlphaFoldDB" id="A0A6P2C7B5"/>
<keyword evidence="3" id="KW-1185">Reference proteome</keyword>
<organism evidence="2 3">
    <name type="scientific">Trebonia kvetii</name>
    <dbReference type="NCBI Taxonomy" id="2480626"/>
    <lineage>
        <taxon>Bacteria</taxon>
        <taxon>Bacillati</taxon>
        <taxon>Actinomycetota</taxon>
        <taxon>Actinomycetes</taxon>
        <taxon>Streptosporangiales</taxon>
        <taxon>Treboniaceae</taxon>
        <taxon>Trebonia</taxon>
    </lineage>
</organism>
<reference evidence="2 3" key="1">
    <citation type="submission" date="2018-11" db="EMBL/GenBank/DDBJ databases">
        <title>Trebonia kvetii gen.nov., sp.nov., a novel acidophilic actinobacterium, and proposal of the new actinobacterial family Treboniaceae fam. nov.</title>
        <authorList>
            <person name="Rapoport D."/>
            <person name="Sagova-Mareckova M."/>
            <person name="Sedlacek I."/>
            <person name="Provaznik J."/>
            <person name="Kralova S."/>
            <person name="Pavlinic D."/>
            <person name="Benes V."/>
            <person name="Kopecky J."/>
        </authorList>
    </citation>
    <scope>NUCLEOTIDE SEQUENCE [LARGE SCALE GENOMIC DNA]</scope>
    <source>
        <strain evidence="2 3">15Tr583</strain>
    </source>
</reference>
<protein>
    <submittedName>
        <fullName evidence="2">Uncharacterized protein</fullName>
    </submittedName>
</protein>
<feature type="compositionally biased region" description="Polar residues" evidence="1">
    <location>
        <begin position="47"/>
        <end position="58"/>
    </location>
</feature>
<sequence>MGLAVARRCLGDGARVVIAGRSPAGNHAPGVDLPVSAAARSGRHSSTRTSPNQGQSSAKEFRCERGSKEHPFGIMHFLFLARLRPHEYEQMMVILVVRLGRTWMGRGSEHGIGVVLPSLFASATDGVRPDTL</sequence>
<evidence type="ECO:0000313" key="2">
    <source>
        <dbReference type="EMBL" id="TVZ06385.1"/>
    </source>
</evidence>
<name>A0A6P2C7B5_9ACTN</name>
<comment type="caution">
    <text evidence="2">The sequence shown here is derived from an EMBL/GenBank/DDBJ whole genome shotgun (WGS) entry which is preliminary data.</text>
</comment>
<dbReference type="EMBL" id="RPFW01000001">
    <property type="protein sequence ID" value="TVZ06385.1"/>
    <property type="molecule type" value="Genomic_DNA"/>
</dbReference>
<feature type="region of interest" description="Disordered" evidence="1">
    <location>
        <begin position="25"/>
        <end position="63"/>
    </location>
</feature>
<dbReference type="Proteomes" id="UP000460272">
    <property type="component" value="Unassembled WGS sequence"/>
</dbReference>
<evidence type="ECO:0000313" key="3">
    <source>
        <dbReference type="Proteomes" id="UP000460272"/>
    </source>
</evidence>
<gene>
    <name evidence="2" type="ORF">EAS64_02880</name>
</gene>
<evidence type="ECO:0000256" key="1">
    <source>
        <dbReference type="SAM" id="MobiDB-lite"/>
    </source>
</evidence>
<accession>A0A6P2C7B5</accession>